<dbReference type="Proteomes" id="UP001054945">
    <property type="component" value="Unassembled WGS sequence"/>
</dbReference>
<organism evidence="1 2">
    <name type="scientific">Caerostris extrusa</name>
    <name type="common">Bark spider</name>
    <name type="synonym">Caerostris bankana</name>
    <dbReference type="NCBI Taxonomy" id="172846"/>
    <lineage>
        <taxon>Eukaryota</taxon>
        <taxon>Metazoa</taxon>
        <taxon>Ecdysozoa</taxon>
        <taxon>Arthropoda</taxon>
        <taxon>Chelicerata</taxon>
        <taxon>Arachnida</taxon>
        <taxon>Araneae</taxon>
        <taxon>Araneomorphae</taxon>
        <taxon>Entelegynae</taxon>
        <taxon>Araneoidea</taxon>
        <taxon>Araneidae</taxon>
        <taxon>Caerostris</taxon>
    </lineage>
</organism>
<protein>
    <submittedName>
        <fullName evidence="1">Uncharacterized protein</fullName>
    </submittedName>
</protein>
<accession>A0AAV4Y6P7</accession>
<reference evidence="1 2" key="1">
    <citation type="submission" date="2021-06" db="EMBL/GenBank/DDBJ databases">
        <title>Caerostris extrusa draft genome.</title>
        <authorList>
            <person name="Kono N."/>
            <person name="Arakawa K."/>
        </authorList>
    </citation>
    <scope>NUCLEOTIDE SEQUENCE [LARGE SCALE GENOMIC DNA]</scope>
</reference>
<evidence type="ECO:0000313" key="2">
    <source>
        <dbReference type="Proteomes" id="UP001054945"/>
    </source>
</evidence>
<name>A0AAV4Y6P7_CAEEX</name>
<proteinExistence type="predicted"/>
<sequence length="81" mass="9241">MLQDENTEITLQFSFKKTWIKRGLSYVLMKRYSAKHQLHFPVDECNPIHVIMSGGAERMTHCIALASTNASISVEQLSKET</sequence>
<evidence type="ECO:0000313" key="1">
    <source>
        <dbReference type="EMBL" id="GIZ03032.1"/>
    </source>
</evidence>
<comment type="caution">
    <text evidence="1">The sequence shown here is derived from an EMBL/GenBank/DDBJ whole genome shotgun (WGS) entry which is preliminary data.</text>
</comment>
<dbReference type="EMBL" id="BPLR01001542">
    <property type="protein sequence ID" value="GIZ03032.1"/>
    <property type="molecule type" value="Genomic_DNA"/>
</dbReference>
<dbReference type="AlphaFoldDB" id="A0AAV4Y6P7"/>
<keyword evidence="2" id="KW-1185">Reference proteome</keyword>
<gene>
    <name evidence="1" type="ORF">CEXT_12731</name>
</gene>